<dbReference type="Proteomes" id="UP000694569">
    <property type="component" value="Unplaced"/>
</dbReference>
<evidence type="ECO:0000313" key="3">
    <source>
        <dbReference type="Proteomes" id="UP000694569"/>
    </source>
</evidence>
<protein>
    <submittedName>
        <fullName evidence="2">Uncharacterized protein</fullName>
    </submittedName>
</protein>
<accession>A0A8C5MX14</accession>
<dbReference type="Ensembl" id="ENSLLET00000021760.1">
    <property type="protein sequence ID" value="ENSLLEP00000020946.1"/>
    <property type="gene ID" value="ENSLLEG00000013250.1"/>
</dbReference>
<organism evidence="2 3">
    <name type="scientific">Leptobrachium leishanense</name>
    <name type="common">Leishan spiny toad</name>
    <dbReference type="NCBI Taxonomy" id="445787"/>
    <lineage>
        <taxon>Eukaryota</taxon>
        <taxon>Metazoa</taxon>
        <taxon>Chordata</taxon>
        <taxon>Craniata</taxon>
        <taxon>Vertebrata</taxon>
        <taxon>Euteleostomi</taxon>
        <taxon>Amphibia</taxon>
        <taxon>Batrachia</taxon>
        <taxon>Anura</taxon>
        <taxon>Pelobatoidea</taxon>
        <taxon>Megophryidae</taxon>
        <taxon>Leptobrachium</taxon>
    </lineage>
</organism>
<reference evidence="2" key="1">
    <citation type="submission" date="2025-08" db="UniProtKB">
        <authorList>
            <consortium name="Ensembl"/>
        </authorList>
    </citation>
    <scope>IDENTIFICATION</scope>
</reference>
<evidence type="ECO:0000313" key="2">
    <source>
        <dbReference type="Ensembl" id="ENSLLEP00000020946.1"/>
    </source>
</evidence>
<reference evidence="2" key="2">
    <citation type="submission" date="2025-09" db="UniProtKB">
        <authorList>
            <consortium name="Ensembl"/>
        </authorList>
    </citation>
    <scope>IDENTIFICATION</scope>
</reference>
<dbReference type="AlphaFoldDB" id="A0A8C5MX14"/>
<name>A0A8C5MX14_9ANUR</name>
<evidence type="ECO:0000256" key="1">
    <source>
        <dbReference type="SAM" id="MobiDB-lite"/>
    </source>
</evidence>
<keyword evidence="3" id="KW-1185">Reference proteome</keyword>
<feature type="region of interest" description="Disordered" evidence="1">
    <location>
        <begin position="110"/>
        <end position="133"/>
    </location>
</feature>
<dbReference type="GeneTree" id="ENSGT01010000228713"/>
<proteinExistence type="predicted"/>
<sequence>MNLTTSRPSLPTGLGWVRPNCKPGSFSPKRIPAPCYQNEHKINTYPEVLWIHVQFVGVGVTQVMESGLDAIQVVGCVVESPQDLLAVSLYFGVSSNCNFIGQASERAEIPLGPGVDEKQPALVPPDVSELHLP</sequence>
<dbReference type="OrthoDB" id="8924832at2759"/>